<dbReference type="AlphaFoldDB" id="A0AA86JKI3"/>
<gene>
    <name evidence="1" type="ORF">RGQ30_16980</name>
</gene>
<dbReference type="SUPFAM" id="SSF55961">
    <property type="entry name" value="Bet v1-like"/>
    <property type="match status" value="1"/>
</dbReference>
<dbReference type="InterPro" id="IPR023393">
    <property type="entry name" value="START-like_dom_sf"/>
</dbReference>
<reference evidence="1 2" key="1">
    <citation type="submission" date="2023-10" db="EMBL/GenBank/DDBJ databases">
        <title>Complete Genome Sequence of Limnobacter thiooxidans CS-K2T, Isolated from freshwater lake sediments in Bavaria, Germany.</title>
        <authorList>
            <person name="Naruki M."/>
            <person name="Watanabe A."/>
            <person name="Warashina T."/>
            <person name="Morita T."/>
            <person name="Arakawa K."/>
        </authorList>
    </citation>
    <scope>NUCLEOTIDE SEQUENCE [LARGE SCALE GENOMIC DNA]</scope>
    <source>
        <strain evidence="1 2">CS-K2</strain>
    </source>
</reference>
<sequence>MDSKLSLDKTASAALNYEAVLADLESIEPLISIFPKLESLTKVGPNAYEWKLKPIGAMGVSHAVHYAATYEVDKAKGRLSFKAKEGVGNANLSGYFQFKPNGDKVDIEVEINGLLRDIKVPMLLKAATPGFIKTMFDGLVDRFIEKLGEKYGK</sequence>
<name>A0AA86JKI3_9BURK</name>
<dbReference type="KEGG" id="lto:RGQ30_16980"/>
<proteinExistence type="predicted"/>
<keyword evidence="2" id="KW-1185">Reference proteome</keyword>
<accession>A0AA86JKI3</accession>
<protein>
    <recommendedName>
        <fullName evidence="3">Carbon monoxide dehydrogenase subunit G</fullName>
    </recommendedName>
</protein>
<dbReference type="Gene3D" id="3.30.530.20">
    <property type="match status" value="1"/>
</dbReference>
<organism evidence="1 2">
    <name type="scientific">Limnobacter thiooxidans</name>
    <dbReference type="NCBI Taxonomy" id="131080"/>
    <lineage>
        <taxon>Bacteria</taxon>
        <taxon>Pseudomonadati</taxon>
        <taxon>Pseudomonadota</taxon>
        <taxon>Betaproteobacteria</taxon>
        <taxon>Burkholderiales</taxon>
        <taxon>Burkholderiaceae</taxon>
        <taxon>Limnobacter</taxon>
    </lineage>
</organism>
<evidence type="ECO:0008006" key="3">
    <source>
        <dbReference type="Google" id="ProtNLM"/>
    </source>
</evidence>
<dbReference type="RefSeq" id="WP_130556314.1">
    <property type="nucleotide sequence ID" value="NZ_AP028947.1"/>
</dbReference>
<dbReference type="EMBL" id="AP028947">
    <property type="protein sequence ID" value="BET26197.1"/>
    <property type="molecule type" value="Genomic_DNA"/>
</dbReference>
<evidence type="ECO:0000313" key="1">
    <source>
        <dbReference type="EMBL" id="BET26197.1"/>
    </source>
</evidence>
<dbReference type="Proteomes" id="UP001329151">
    <property type="component" value="Chromosome"/>
</dbReference>
<evidence type="ECO:0000313" key="2">
    <source>
        <dbReference type="Proteomes" id="UP001329151"/>
    </source>
</evidence>